<gene>
    <name evidence="5" type="ORF">ENG63_08355</name>
</gene>
<dbReference type="AlphaFoldDB" id="A0A7C0YAV7"/>
<name>A0A7C0YAV7_DESA2</name>
<comment type="caution">
    <text evidence="5">The sequence shown here is derived from an EMBL/GenBank/DDBJ whole genome shotgun (WGS) entry which is preliminary data.</text>
</comment>
<feature type="domain" description="4Fe-4S ferredoxin-type" evidence="4">
    <location>
        <begin position="47"/>
        <end position="78"/>
    </location>
</feature>
<evidence type="ECO:0000256" key="3">
    <source>
        <dbReference type="ARBA" id="ARBA00023014"/>
    </source>
</evidence>
<dbReference type="GO" id="GO:0051536">
    <property type="term" value="F:iron-sulfur cluster binding"/>
    <property type="evidence" value="ECO:0007669"/>
    <property type="project" value="UniProtKB-KW"/>
</dbReference>
<keyword evidence="1" id="KW-0479">Metal-binding</keyword>
<protein>
    <submittedName>
        <fullName evidence="5">Ferredoxin family protein</fullName>
    </submittedName>
</protein>
<dbReference type="Pfam" id="PF12838">
    <property type="entry name" value="Fer4_7"/>
    <property type="match status" value="1"/>
</dbReference>
<sequence>MYRKLHLIRFLSYQIKILEDQCKGCQLCVYVCPKHLLKLSSHTNEKGYFVVEWKNMGCIGCGLCYHICPEQAIRIYAEVKE</sequence>
<evidence type="ECO:0000256" key="1">
    <source>
        <dbReference type="ARBA" id="ARBA00022723"/>
    </source>
</evidence>
<dbReference type="Gene3D" id="3.30.70.20">
    <property type="match status" value="1"/>
</dbReference>
<reference evidence="5" key="1">
    <citation type="journal article" date="2020" name="mSystems">
        <title>Genome- and Community-Level Interaction Insights into Carbon Utilization and Element Cycling Functions of Hydrothermarchaeota in Hydrothermal Sediment.</title>
        <authorList>
            <person name="Zhou Z."/>
            <person name="Liu Y."/>
            <person name="Xu W."/>
            <person name="Pan J."/>
            <person name="Luo Z.H."/>
            <person name="Li M."/>
        </authorList>
    </citation>
    <scope>NUCLEOTIDE SEQUENCE [LARGE SCALE GENOMIC DNA]</scope>
    <source>
        <strain evidence="5">HyVt-233</strain>
    </source>
</reference>
<dbReference type="InterPro" id="IPR017900">
    <property type="entry name" value="4Fe4S_Fe_S_CS"/>
</dbReference>
<dbReference type="PROSITE" id="PS00198">
    <property type="entry name" value="4FE4S_FER_1"/>
    <property type="match status" value="2"/>
</dbReference>
<dbReference type="EMBL" id="DRBS01000309">
    <property type="protein sequence ID" value="HDD44852.1"/>
    <property type="molecule type" value="Genomic_DNA"/>
</dbReference>
<dbReference type="SUPFAM" id="SSF54862">
    <property type="entry name" value="4Fe-4S ferredoxins"/>
    <property type="match status" value="1"/>
</dbReference>
<dbReference type="PANTHER" id="PTHR43122:SF1">
    <property type="entry name" value="IRON-SULFUR-BINDING PROTEIN"/>
    <property type="match status" value="1"/>
</dbReference>
<keyword evidence="2" id="KW-0408">Iron</keyword>
<dbReference type="PROSITE" id="PS51379">
    <property type="entry name" value="4FE4S_FER_2"/>
    <property type="match status" value="2"/>
</dbReference>
<dbReference type="InterPro" id="IPR017896">
    <property type="entry name" value="4Fe4S_Fe-S-bd"/>
</dbReference>
<dbReference type="Proteomes" id="UP000886289">
    <property type="component" value="Unassembled WGS sequence"/>
</dbReference>
<feature type="domain" description="4Fe-4S ferredoxin-type" evidence="4">
    <location>
        <begin position="13"/>
        <end position="42"/>
    </location>
</feature>
<evidence type="ECO:0000313" key="5">
    <source>
        <dbReference type="EMBL" id="HDD44852.1"/>
    </source>
</evidence>
<accession>A0A7C0YAV7</accession>
<keyword evidence="3" id="KW-0411">Iron-sulfur</keyword>
<dbReference type="GO" id="GO:0046872">
    <property type="term" value="F:metal ion binding"/>
    <property type="evidence" value="ECO:0007669"/>
    <property type="project" value="UniProtKB-KW"/>
</dbReference>
<evidence type="ECO:0000259" key="4">
    <source>
        <dbReference type="PROSITE" id="PS51379"/>
    </source>
</evidence>
<organism evidence="5">
    <name type="scientific">Desulfofervidus auxilii</name>
    <dbReference type="NCBI Taxonomy" id="1621989"/>
    <lineage>
        <taxon>Bacteria</taxon>
        <taxon>Pseudomonadati</taxon>
        <taxon>Thermodesulfobacteriota</taxon>
        <taxon>Candidatus Desulfofervidia</taxon>
        <taxon>Candidatus Desulfofervidales</taxon>
        <taxon>Candidatus Desulfofervidaceae</taxon>
        <taxon>Candidatus Desulfofervidus</taxon>
    </lineage>
</organism>
<dbReference type="PANTHER" id="PTHR43122">
    <property type="entry name" value="FERREDOXIN SUBUNIT OF PYRUVATE:FLAVODOXIN OXIDOREDUCTASE-RELATED"/>
    <property type="match status" value="1"/>
</dbReference>
<proteinExistence type="predicted"/>
<evidence type="ECO:0000256" key="2">
    <source>
        <dbReference type="ARBA" id="ARBA00023004"/>
    </source>
</evidence>